<organism evidence="1">
    <name type="scientific">virus sp. cti5L29</name>
    <dbReference type="NCBI Taxonomy" id="2826813"/>
    <lineage>
        <taxon>Viruses</taxon>
    </lineage>
</organism>
<evidence type="ECO:0000313" key="1">
    <source>
        <dbReference type="EMBL" id="DAE27604.1"/>
    </source>
</evidence>
<name>A0A8S5R9F0_9VIRU</name>
<accession>A0A8S5R9F0</accession>
<protein>
    <submittedName>
        <fullName evidence="1">Uncharacterized protein</fullName>
    </submittedName>
</protein>
<reference evidence="1" key="1">
    <citation type="journal article" date="2021" name="Proc. Natl. Acad. Sci. U.S.A.">
        <title>A Catalog of Tens of Thousands of Viruses from Human Metagenomes Reveals Hidden Associations with Chronic Diseases.</title>
        <authorList>
            <person name="Tisza M.J."/>
            <person name="Buck C.B."/>
        </authorList>
    </citation>
    <scope>NUCLEOTIDE SEQUENCE</scope>
    <source>
        <strain evidence="1">Cti5L29</strain>
    </source>
</reference>
<proteinExistence type="predicted"/>
<sequence length="159" mass="18281">MANSLYLDAELLENDLRKIIRIAIRKKETIKQFGEINLVPADTDLNEKILFPAVSIEVHKNGPYALTQEDIEVEPFSRFSVTVETYTNGSNKRSMNMKLAQFVTSVLQTNQQLENYYNRGLKLDQERELSSFIDGVSRRVIRFSGVVDNASKLIYNKEM</sequence>
<dbReference type="EMBL" id="BK015841">
    <property type="protein sequence ID" value="DAE27604.1"/>
    <property type="molecule type" value="Genomic_DNA"/>
</dbReference>